<sequence length="117" mass="13313">MHLNIDKRRREVQQLTLYGNRFQPTLHSIGRSSSFTGRQPPLVRRTELHLPSSNQKSQDSAGNVSTSGHCMNLNSSKFQEKIAGAARILREGLPVKETRNGKWRSFSSRNSPKRKKL</sequence>
<reference evidence="2 3" key="1">
    <citation type="journal article" date="2023" name="Int. J. Mol. Sci.">
        <title>De Novo Assembly and Annotation of 11 Diverse Shrub Willow (Salix) Genomes Reveals Novel Gene Organization in Sex-Linked Regions.</title>
        <authorList>
            <person name="Hyden B."/>
            <person name="Feng K."/>
            <person name="Yates T.B."/>
            <person name="Jawdy S."/>
            <person name="Cereghino C."/>
            <person name="Smart L.B."/>
            <person name="Muchero W."/>
        </authorList>
    </citation>
    <scope>NUCLEOTIDE SEQUENCE [LARGE SCALE GENOMIC DNA]</scope>
    <source>
        <tissue evidence="2">Shoot tip</tissue>
    </source>
</reference>
<dbReference type="Proteomes" id="UP001162972">
    <property type="component" value="Chromosome 6"/>
</dbReference>
<name>A0AAD6JKU2_9ROSI</name>
<comment type="caution">
    <text evidence="2">The sequence shown here is derived from an EMBL/GenBank/DDBJ whole genome shotgun (WGS) entry which is preliminary data.</text>
</comment>
<accession>A0AAD6JKU2</accession>
<dbReference type="AlphaFoldDB" id="A0AAD6JKU2"/>
<gene>
    <name evidence="2" type="ORF">OIU84_010478</name>
</gene>
<evidence type="ECO:0000313" key="3">
    <source>
        <dbReference type="Proteomes" id="UP001162972"/>
    </source>
</evidence>
<feature type="compositionally biased region" description="Polar residues" evidence="1">
    <location>
        <begin position="51"/>
        <end position="68"/>
    </location>
</feature>
<keyword evidence="3" id="KW-1185">Reference proteome</keyword>
<proteinExistence type="predicted"/>
<feature type="region of interest" description="Disordered" evidence="1">
    <location>
        <begin position="91"/>
        <end position="117"/>
    </location>
</feature>
<evidence type="ECO:0000256" key="1">
    <source>
        <dbReference type="SAM" id="MobiDB-lite"/>
    </source>
</evidence>
<evidence type="ECO:0000313" key="2">
    <source>
        <dbReference type="EMBL" id="KAJ6406971.1"/>
    </source>
</evidence>
<dbReference type="EMBL" id="JAPFFJ010000016">
    <property type="protein sequence ID" value="KAJ6406971.1"/>
    <property type="molecule type" value="Genomic_DNA"/>
</dbReference>
<feature type="compositionally biased region" description="Basic and acidic residues" evidence="1">
    <location>
        <begin position="91"/>
        <end position="100"/>
    </location>
</feature>
<feature type="region of interest" description="Disordered" evidence="1">
    <location>
        <begin position="29"/>
        <end position="68"/>
    </location>
</feature>
<organism evidence="2 3">
    <name type="scientific">Salix udensis</name>
    <dbReference type="NCBI Taxonomy" id="889485"/>
    <lineage>
        <taxon>Eukaryota</taxon>
        <taxon>Viridiplantae</taxon>
        <taxon>Streptophyta</taxon>
        <taxon>Embryophyta</taxon>
        <taxon>Tracheophyta</taxon>
        <taxon>Spermatophyta</taxon>
        <taxon>Magnoliopsida</taxon>
        <taxon>eudicotyledons</taxon>
        <taxon>Gunneridae</taxon>
        <taxon>Pentapetalae</taxon>
        <taxon>rosids</taxon>
        <taxon>fabids</taxon>
        <taxon>Malpighiales</taxon>
        <taxon>Salicaceae</taxon>
        <taxon>Saliceae</taxon>
        <taxon>Salix</taxon>
    </lineage>
</organism>
<protein>
    <submittedName>
        <fullName evidence="2">Uncharacterized protein</fullName>
    </submittedName>
</protein>